<dbReference type="RefSeq" id="WP_149071232.1">
    <property type="nucleotide sequence ID" value="NZ_VTHL01000011.1"/>
</dbReference>
<name>A0A5D6V129_9BACT</name>
<evidence type="ECO:0000313" key="4">
    <source>
        <dbReference type="Proteomes" id="UP000322791"/>
    </source>
</evidence>
<gene>
    <name evidence="3" type="ORF">FY528_11875</name>
</gene>
<comment type="caution">
    <text evidence="3">The sequence shown here is derived from an EMBL/GenBank/DDBJ whole genome shotgun (WGS) entry which is preliminary data.</text>
</comment>
<accession>A0A5D6V129</accession>
<keyword evidence="2" id="KW-0732">Signal</keyword>
<evidence type="ECO:0000313" key="3">
    <source>
        <dbReference type="EMBL" id="TYZ08907.1"/>
    </source>
</evidence>
<proteinExistence type="predicted"/>
<evidence type="ECO:0000256" key="1">
    <source>
        <dbReference type="SAM" id="MobiDB-lite"/>
    </source>
</evidence>
<dbReference type="EMBL" id="VTHL01000011">
    <property type="protein sequence ID" value="TYZ08907.1"/>
    <property type="molecule type" value="Genomic_DNA"/>
</dbReference>
<evidence type="ECO:0000256" key="2">
    <source>
        <dbReference type="SAM" id="SignalP"/>
    </source>
</evidence>
<feature type="region of interest" description="Disordered" evidence="1">
    <location>
        <begin position="53"/>
        <end position="74"/>
    </location>
</feature>
<sequence>MKNLSAFLLIGAFAFALPFEAACETVGAPESSKPLTRLSTDLHPGKLFSSLNKRKKQNKRHKAAKRRTRWAVNG</sequence>
<keyword evidence="4" id="KW-1185">Reference proteome</keyword>
<feature type="chain" id="PRO_5023147363" evidence="2">
    <location>
        <begin position="22"/>
        <end position="74"/>
    </location>
</feature>
<reference evidence="3 4" key="1">
    <citation type="submission" date="2019-08" db="EMBL/GenBank/DDBJ databases">
        <authorList>
            <person name="Seo M.-J."/>
        </authorList>
    </citation>
    <scope>NUCLEOTIDE SEQUENCE [LARGE SCALE GENOMIC DNA]</scope>
    <source>
        <strain evidence="3 4">KIGAM108</strain>
    </source>
</reference>
<dbReference type="AlphaFoldDB" id="A0A5D6V129"/>
<organism evidence="3 4">
    <name type="scientific">Hymenobacter lutimineralis</name>
    <dbReference type="NCBI Taxonomy" id="2606448"/>
    <lineage>
        <taxon>Bacteria</taxon>
        <taxon>Pseudomonadati</taxon>
        <taxon>Bacteroidota</taxon>
        <taxon>Cytophagia</taxon>
        <taxon>Cytophagales</taxon>
        <taxon>Hymenobacteraceae</taxon>
        <taxon>Hymenobacter</taxon>
    </lineage>
</organism>
<protein>
    <submittedName>
        <fullName evidence="3">Uncharacterized protein</fullName>
    </submittedName>
</protein>
<dbReference type="Proteomes" id="UP000322791">
    <property type="component" value="Unassembled WGS sequence"/>
</dbReference>
<feature type="signal peptide" evidence="2">
    <location>
        <begin position="1"/>
        <end position="21"/>
    </location>
</feature>